<comment type="catalytic activity">
    <reaction evidence="13">
        <text>UMP + ATP = UDP + ADP</text>
        <dbReference type="Rhea" id="RHEA:24400"/>
        <dbReference type="ChEBI" id="CHEBI:30616"/>
        <dbReference type="ChEBI" id="CHEBI:57865"/>
        <dbReference type="ChEBI" id="CHEBI:58223"/>
        <dbReference type="ChEBI" id="CHEBI:456216"/>
        <dbReference type="EC" id="2.7.4.22"/>
    </reaction>
</comment>
<keyword evidence="9 16" id="KW-0418">Kinase</keyword>
<evidence type="ECO:0000256" key="14">
    <source>
        <dbReference type="SAM" id="MobiDB-lite"/>
    </source>
</evidence>
<dbReference type="InterPro" id="IPR011817">
    <property type="entry name" value="Uridylate_kinase"/>
</dbReference>
<dbReference type="InterPro" id="IPR001048">
    <property type="entry name" value="Asp/Glu/Uridylate_kinase"/>
</dbReference>
<dbReference type="GO" id="GO:0033862">
    <property type="term" value="F:UMP kinase activity"/>
    <property type="evidence" value="ECO:0007669"/>
    <property type="project" value="UniProtKB-EC"/>
</dbReference>
<evidence type="ECO:0000256" key="8">
    <source>
        <dbReference type="ARBA" id="ARBA00022741"/>
    </source>
</evidence>
<comment type="similarity">
    <text evidence="3">Belongs to the UMP kinase family.</text>
</comment>
<evidence type="ECO:0000256" key="9">
    <source>
        <dbReference type="ARBA" id="ARBA00022777"/>
    </source>
</evidence>
<dbReference type="GO" id="GO:0005737">
    <property type="term" value="C:cytoplasm"/>
    <property type="evidence" value="ECO:0007669"/>
    <property type="project" value="UniProtKB-SubCell"/>
</dbReference>
<dbReference type="Proteomes" id="UP000671908">
    <property type="component" value="Chromosome"/>
</dbReference>
<feature type="region of interest" description="Disordered" evidence="14">
    <location>
        <begin position="68"/>
        <end position="90"/>
    </location>
</feature>
<evidence type="ECO:0000256" key="2">
    <source>
        <dbReference type="ARBA" id="ARBA00004791"/>
    </source>
</evidence>
<sequence length="253" mass="27669">MAVTKILSVGGSIVAPEKPDVEFIRRFIQMIRTWLEEENDRRLILVVGGGGPARAYQKAYSEIISDSFSGKNSDNSEKGKTGENDPKSNECSGEADWIGIMATRLNAQLLKACLGHLCAQEVVYDPLSINEFKGRVLVAAGWKPGFSTDNDAVLLAERFNADTVINLSNIEKVYTDDPKTNPDARPIDLITWKDFCKMVGDEWSPGKNTPFDPIASKKAQSLGLTVICASGKNIENTKKILDGKAFIGTRIKG</sequence>
<dbReference type="SUPFAM" id="SSF53633">
    <property type="entry name" value="Carbamate kinase-like"/>
    <property type="match status" value="1"/>
</dbReference>
<evidence type="ECO:0000313" key="16">
    <source>
        <dbReference type="EMBL" id="QTQ14567.1"/>
    </source>
</evidence>
<dbReference type="KEGG" id="tpav:HRQ91_08920"/>
<evidence type="ECO:0000256" key="10">
    <source>
        <dbReference type="ARBA" id="ARBA00022840"/>
    </source>
</evidence>
<dbReference type="EC" id="2.7.4.22" evidence="4"/>
<dbReference type="GO" id="GO:0006225">
    <property type="term" value="P:UDP biosynthetic process"/>
    <property type="evidence" value="ECO:0007669"/>
    <property type="project" value="TreeGrafter"/>
</dbReference>
<dbReference type="Gene3D" id="3.40.1160.10">
    <property type="entry name" value="Acetylglutamate kinase-like"/>
    <property type="match status" value="1"/>
</dbReference>
<evidence type="ECO:0000256" key="11">
    <source>
        <dbReference type="ARBA" id="ARBA00022975"/>
    </source>
</evidence>
<keyword evidence="8" id="KW-0547">Nucleotide-binding</keyword>
<evidence type="ECO:0000256" key="6">
    <source>
        <dbReference type="ARBA" id="ARBA00022490"/>
    </source>
</evidence>
<keyword evidence="7 16" id="KW-0808">Transferase</keyword>
<organism evidence="16 17">
    <name type="scientific">Treponema parvum</name>
    <dbReference type="NCBI Taxonomy" id="138851"/>
    <lineage>
        <taxon>Bacteria</taxon>
        <taxon>Pseudomonadati</taxon>
        <taxon>Spirochaetota</taxon>
        <taxon>Spirochaetia</taxon>
        <taxon>Spirochaetales</taxon>
        <taxon>Treponemataceae</taxon>
        <taxon>Treponema</taxon>
    </lineage>
</organism>
<evidence type="ECO:0000313" key="17">
    <source>
        <dbReference type="Proteomes" id="UP000671908"/>
    </source>
</evidence>
<gene>
    <name evidence="16" type="ORF">HRQ91_08920</name>
</gene>
<proteinExistence type="inferred from homology"/>
<evidence type="ECO:0000256" key="5">
    <source>
        <dbReference type="ARBA" id="ARBA00016403"/>
    </source>
</evidence>
<dbReference type="Pfam" id="PF00696">
    <property type="entry name" value="AA_kinase"/>
    <property type="match status" value="1"/>
</dbReference>
<evidence type="ECO:0000256" key="4">
    <source>
        <dbReference type="ARBA" id="ARBA00012899"/>
    </source>
</evidence>
<evidence type="ECO:0000256" key="13">
    <source>
        <dbReference type="ARBA" id="ARBA00047767"/>
    </source>
</evidence>
<dbReference type="PANTHER" id="PTHR42833:SF4">
    <property type="entry name" value="URIDYLATE KINASE PUMPKIN, CHLOROPLASTIC"/>
    <property type="match status" value="1"/>
</dbReference>
<evidence type="ECO:0000256" key="3">
    <source>
        <dbReference type="ARBA" id="ARBA00007614"/>
    </source>
</evidence>
<evidence type="ECO:0000256" key="7">
    <source>
        <dbReference type="ARBA" id="ARBA00022679"/>
    </source>
</evidence>
<dbReference type="PIRSF" id="PIRSF005650">
    <property type="entry name" value="Uridylate_kin"/>
    <property type="match status" value="1"/>
</dbReference>
<keyword evidence="10" id="KW-0067">ATP-binding</keyword>
<feature type="compositionally biased region" description="Basic and acidic residues" evidence="14">
    <location>
        <begin position="74"/>
        <end position="88"/>
    </location>
</feature>
<keyword evidence="11" id="KW-0665">Pyrimidine biosynthesis</keyword>
<accession>A0A975F572</accession>
<comment type="subcellular location">
    <subcellularLocation>
        <location evidence="1">Cytoplasm</location>
    </subcellularLocation>
</comment>
<keyword evidence="17" id="KW-1185">Reference proteome</keyword>
<dbReference type="GO" id="GO:0005524">
    <property type="term" value="F:ATP binding"/>
    <property type="evidence" value="ECO:0007669"/>
    <property type="project" value="UniProtKB-KW"/>
</dbReference>
<reference evidence="16 17" key="1">
    <citation type="journal article" date="2021" name="Microbiol. Resour. Announc.">
        <title>Complete Genome Sequences of Three Human Oral Treponema parvum Isolates.</title>
        <authorList>
            <person name="Zeng H."/>
            <person name="Watt R.M."/>
        </authorList>
    </citation>
    <scope>NUCLEOTIDE SEQUENCE [LARGE SCALE GENOMIC DNA]</scope>
    <source>
        <strain evidence="16 17">ATCC 700770</strain>
    </source>
</reference>
<dbReference type="InterPro" id="IPR036393">
    <property type="entry name" value="AceGlu_kinase-like_sf"/>
</dbReference>
<evidence type="ECO:0000256" key="12">
    <source>
        <dbReference type="ARBA" id="ARBA00032092"/>
    </source>
</evidence>
<comment type="pathway">
    <text evidence="2">Pyrimidine metabolism; CTP biosynthesis via de novo pathway; UDP from UMP (UMPK route): step 1/1.</text>
</comment>
<evidence type="ECO:0000256" key="1">
    <source>
        <dbReference type="ARBA" id="ARBA00004496"/>
    </source>
</evidence>
<dbReference type="RefSeq" id="WP_210119219.1">
    <property type="nucleotide sequence ID" value="NZ_CP054142.1"/>
</dbReference>
<protein>
    <recommendedName>
        <fullName evidence="5">Uridylate kinase</fullName>
        <ecNumber evidence="4">2.7.4.22</ecNumber>
    </recommendedName>
    <alternativeName>
        <fullName evidence="12">Uridine monophosphate kinase</fullName>
    </alternativeName>
</protein>
<dbReference type="EMBL" id="CP054142">
    <property type="protein sequence ID" value="QTQ14567.1"/>
    <property type="molecule type" value="Genomic_DNA"/>
</dbReference>
<feature type="domain" description="Aspartate/glutamate/uridylate kinase" evidence="15">
    <location>
        <begin position="5"/>
        <end position="229"/>
    </location>
</feature>
<evidence type="ECO:0000259" key="15">
    <source>
        <dbReference type="Pfam" id="PF00696"/>
    </source>
</evidence>
<dbReference type="PANTHER" id="PTHR42833">
    <property type="entry name" value="URIDYLATE KINASE"/>
    <property type="match status" value="1"/>
</dbReference>
<name>A0A975F572_9SPIR</name>
<dbReference type="AlphaFoldDB" id="A0A975F572"/>
<keyword evidence="6" id="KW-0963">Cytoplasm</keyword>